<accession>A0A2A6CK31</accession>
<name>A0A2A6CK31_PRIPA</name>
<reference evidence="2" key="2">
    <citation type="submission" date="2022-06" db="UniProtKB">
        <authorList>
            <consortium name="EnsemblMetazoa"/>
        </authorList>
    </citation>
    <scope>IDENTIFICATION</scope>
    <source>
        <strain evidence="2">PS312</strain>
    </source>
</reference>
<evidence type="ECO:0000313" key="3">
    <source>
        <dbReference type="Proteomes" id="UP000005239"/>
    </source>
</evidence>
<gene>
    <name evidence="2" type="primary">WBGene00272662</name>
</gene>
<dbReference type="AlphaFoldDB" id="A0A2A6CK31"/>
<evidence type="ECO:0000256" key="1">
    <source>
        <dbReference type="SAM" id="MobiDB-lite"/>
    </source>
</evidence>
<evidence type="ECO:0000313" key="2">
    <source>
        <dbReference type="EnsemblMetazoa" id="PPA34293.1"/>
    </source>
</evidence>
<protein>
    <submittedName>
        <fullName evidence="2">Uncharacterized protein</fullName>
    </submittedName>
</protein>
<proteinExistence type="predicted"/>
<accession>A0A8R1UK71</accession>
<feature type="region of interest" description="Disordered" evidence="1">
    <location>
        <begin position="1"/>
        <end position="50"/>
    </location>
</feature>
<organism evidence="2 3">
    <name type="scientific">Pristionchus pacificus</name>
    <name type="common">Parasitic nematode worm</name>
    <dbReference type="NCBI Taxonomy" id="54126"/>
    <lineage>
        <taxon>Eukaryota</taxon>
        <taxon>Metazoa</taxon>
        <taxon>Ecdysozoa</taxon>
        <taxon>Nematoda</taxon>
        <taxon>Chromadorea</taxon>
        <taxon>Rhabditida</taxon>
        <taxon>Rhabditina</taxon>
        <taxon>Diplogasteromorpha</taxon>
        <taxon>Diplogasteroidea</taxon>
        <taxon>Neodiplogasteridae</taxon>
        <taxon>Pristionchus</taxon>
    </lineage>
</organism>
<dbReference type="Proteomes" id="UP000005239">
    <property type="component" value="Unassembled WGS sequence"/>
</dbReference>
<dbReference type="EnsemblMetazoa" id="PPA34293.1">
    <property type="protein sequence ID" value="PPA34293.1"/>
    <property type="gene ID" value="WBGene00272662"/>
</dbReference>
<sequence length="90" mass="9729">MGRSISSVQYEMDHEPVREEGGSRTGDRAGTTADAREAPSPGLGENVNKAKDVQNEMPSAITEGRAVVCSCTRSEIIGKIIKIKDKRILK</sequence>
<feature type="compositionally biased region" description="Basic and acidic residues" evidence="1">
    <location>
        <begin position="11"/>
        <end position="27"/>
    </location>
</feature>
<reference evidence="3" key="1">
    <citation type="journal article" date="2008" name="Nat. Genet.">
        <title>The Pristionchus pacificus genome provides a unique perspective on nematode lifestyle and parasitism.</title>
        <authorList>
            <person name="Dieterich C."/>
            <person name="Clifton S.W."/>
            <person name="Schuster L.N."/>
            <person name="Chinwalla A."/>
            <person name="Delehaunty K."/>
            <person name="Dinkelacker I."/>
            <person name="Fulton L."/>
            <person name="Fulton R."/>
            <person name="Godfrey J."/>
            <person name="Minx P."/>
            <person name="Mitreva M."/>
            <person name="Roeseler W."/>
            <person name="Tian H."/>
            <person name="Witte H."/>
            <person name="Yang S.P."/>
            <person name="Wilson R.K."/>
            <person name="Sommer R.J."/>
        </authorList>
    </citation>
    <scope>NUCLEOTIDE SEQUENCE [LARGE SCALE GENOMIC DNA]</scope>
    <source>
        <strain evidence="3">PS312</strain>
    </source>
</reference>
<keyword evidence="3" id="KW-1185">Reference proteome</keyword>